<name>A0A6J8CGR1_MYTCO</name>
<evidence type="ECO:0000313" key="3">
    <source>
        <dbReference type="Proteomes" id="UP000507470"/>
    </source>
</evidence>
<protein>
    <submittedName>
        <fullName evidence="2">Uncharacterized protein</fullName>
    </submittedName>
</protein>
<dbReference type="Proteomes" id="UP000507470">
    <property type="component" value="Unassembled WGS sequence"/>
</dbReference>
<gene>
    <name evidence="2" type="ORF">MCOR_29598</name>
</gene>
<feature type="compositionally biased region" description="Basic and acidic residues" evidence="1">
    <location>
        <begin position="158"/>
        <end position="173"/>
    </location>
</feature>
<dbReference type="AlphaFoldDB" id="A0A6J8CGR1"/>
<dbReference type="EMBL" id="CACVKT020005396">
    <property type="protein sequence ID" value="CAC5394881.1"/>
    <property type="molecule type" value="Genomic_DNA"/>
</dbReference>
<evidence type="ECO:0000256" key="1">
    <source>
        <dbReference type="SAM" id="MobiDB-lite"/>
    </source>
</evidence>
<keyword evidence="3" id="KW-1185">Reference proteome</keyword>
<organism evidence="2 3">
    <name type="scientific">Mytilus coruscus</name>
    <name type="common">Sea mussel</name>
    <dbReference type="NCBI Taxonomy" id="42192"/>
    <lineage>
        <taxon>Eukaryota</taxon>
        <taxon>Metazoa</taxon>
        <taxon>Spiralia</taxon>
        <taxon>Lophotrochozoa</taxon>
        <taxon>Mollusca</taxon>
        <taxon>Bivalvia</taxon>
        <taxon>Autobranchia</taxon>
        <taxon>Pteriomorphia</taxon>
        <taxon>Mytilida</taxon>
        <taxon>Mytiloidea</taxon>
        <taxon>Mytilidae</taxon>
        <taxon>Mytilinae</taxon>
        <taxon>Mytilus</taxon>
    </lineage>
</organism>
<feature type="region of interest" description="Disordered" evidence="1">
    <location>
        <begin position="134"/>
        <end position="184"/>
    </location>
</feature>
<evidence type="ECO:0000313" key="2">
    <source>
        <dbReference type="EMBL" id="CAC5394881.1"/>
    </source>
</evidence>
<feature type="compositionally biased region" description="Polar residues" evidence="1">
    <location>
        <begin position="137"/>
        <end position="155"/>
    </location>
</feature>
<proteinExistence type="predicted"/>
<sequence>MQETAMSFHINIGVEAFDGQFFRLAVVSKTGNALTMLEEQKKHWKSVCSKSTSELKMSVLNIGSEDGCIRVFHDAVQKLDFNICVAKKMSNYNVGIHGAIHVGRTSGYALASITINLWTKALIRNVNQRMAKDNEKTMGQTDQHNTVESNENSVAETELPKEDHTKDTDDTEKRHHFVRIPTIG</sequence>
<accession>A0A6J8CGR1</accession>
<reference evidence="2 3" key="1">
    <citation type="submission" date="2020-06" db="EMBL/GenBank/DDBJ databases">
        <authorList>
            <person name="Li R."/>
            <person name="Bekaert M."/>
        </authorList>
    </citation>
    <scope>NUCLEOTIDE SEQUENCE [LARGE SCALE GENOMIC DNA]</scope>
    <source>
        <strain evidence="3">wild</strain>
    </source>
</reference>